<feature type="transmembrane region" description="Helical" evidence="9">
    <location>
        <begin position="159"/>
        <end position="181"/>
    </location>
</feature>
<organism evidence="12 14">
    <name type="scientific">Mammaliicoccus sciuri</name>
    <name type="common">Staphylococcus sciuri</name>
    <dbReference type="NCBI Taxonomy" id="1296"/>
    <lineage>
        <taxon>Bacteria</taxon>
        <taxon>Bacillati</taxon>
        <taxon>Bacillota</taxon>
        <taxon>Bacilli</taxon>
        <taxon>Bacillales</taxon>
        <taxon>Staphylococcaceae</taxon>
        <taxon>Mammaliicoccus</taxon>
    </lineage>
</organism>
<evidence type="ECO:0000259" key="10">
    <source>
        <dbReference type="Pfam" id="PF00909"/>
    </source>
</evidence>
<dbReference type="EMBL" id="RXWV01000073">
    <property type="protein sequence ID" value="RTX71191.1"/>
    <property type="molecule type" value="Genomic_DNA"/>
</dbReference>
<dbReference type="Proteomes" id="UP000197058">
    <property type="component" value="Chromosome"/>
</dbReference>
<evidence type="ECO:0000313" key="11">
    <source>
        <dbReference type="EMBL" id="ASE33380.1"/>
    </source>
</evidence>
<evidence type="ECO:0000256" key="7">
    <source>
        <dbReference type="ARBA" id="ARBA00023177"/>
    </source>
</evidence>
<evidence type="ECO:0000256" key="6">
    <source>
        <dbReference type="ARBA" id="ARBA00023136"/>
    </source>
</evidence>
<reference evidence="12 14" key="3">
    <citation type="submission" date="2018-10" db="EMBL/GenBank/DDBJ databases">
        <title>A collection Staphylococci species genome sequencing.</title>
        <authorList>
            <person name="Cole K."/>
        </authorList>
    </citation>
    <scope>NUCLEOTIDE SEQUENCE [LARGE SCALE GENOMIC DNA]</scope>
    <source>
        <strain evidence="12">CCUG 37923</strain>
        <strain evidence="14">NCTC 12218</strain>
    </source>
</reference>
<comment type="similarity">
    <text evidence="2 9">Belongs to the ammonia transporter channel (TC 1.A.11.2) family.</text>
</comment>
<evidence type="ECO:0000313" key="13">
    <source>
        <dbReference type="Proteomes" id="UP000197058"/>
    </source>
</evidence>
<evidence type="ECO:0000256" key="4">
    <source>
        <dbReference type="ARBA" id="ARBA00022692"/>
    </source>
</evidence>
<gene>
    <name evidence="12" type="primary">amt</name>
    <name evidence="12" type="ORF">CD117_11795</name>
    <name evidence="11" type="ORF">CEP64_01825</name>
</gene>
<dbReference type="NCBIfam" id="TIGR00836">
    <property type="entry name" value="amt"/>
    <property type="match status" value="1"/>
</dbReference>
<evidence type="ECO:0000256" key="2">
    <source>
        <dbReference type="ARBA" id="ARBA00005887"/>
    </source>
</evidence>
<accession>A0AAJ4SG40</accession>
<feature type="transmembrane region" description="Helical" evidence="9">
    <location>
        <begin position="93"/>
        <end position="114"/>
    </location>
</feature>
<keyword evidence="7 9" id="KW-0924">Ammonia transport</keyword>
<dbReference type="InterPro" id="IPR024041">
    <property type="entry name" value="NH4_transpt_AmtB-like_dom"/>
</dbReference>
<evidence type="ECO:0000313" key="14">
    <source>
        <dbReference type="Proteomes" id="UP000274792"/>
    </source>
</evidence>
<keyword evidence="3 9" id="KW-0813">Transport</keyword>
<dbReference type="PANTHER" id="PTHR43029:SF10">
    <property type="entry name" value="AMMONIUM TRANSPORTER MEP2"/>
    <property type="match status" value="1"/>
</dbReference>
<feature type="transmembrane region" description="Helical" evidence="9">
    <location>
        <begin position="193"/>
        <end position="211"/>
    </location>
</feature>
<comment type="subcellular location">
    <subcellularLocation>
        <location evidence="9">Cell membrane</location>
        <topology evidence="9">Multi-pass membrane protein</topology>
    </subcellularLocation>
    <subcellularLocation>
        <location evidence="1">Membrane</location>
        <topology evidence="1">Multi-pass membrane protein</topology>
    </subcellularLocation>
</comment>
<keyword evidence="6 9" id="KW-0472">Membrane</keyword>
<feature type="transmembrane region" description="Helical" evidence="9">
    <location>
        <begin position="223"/>
        <end position="244"/>
    </location>
</feature>
<feature type="transmembrane region" description="Helical" evidence="9">
    <location>
        <begin position="43"/>
        <end position="63"/>
    </location>
</feature>
<evidence type="ECO:0000256" key="9">
    <source>
        <dbReference type="RuleBase" id="RU362002"/>
    </source>
</evidence>
<dbReference type="Proteomes" id="UP000274792">
    <property type="component" value="Unassembled WGS sequence"/>
</dbReference>
<keyword evidence="4 9" id="KW-0812">Transmembrane</keyword>
<feature type="transmembrane region" description="Helical" evidence="9">
    <location>
        <begin position="6"/>
        <end position="31"/>
    </location>
</feature>
<feature type="transmembrane region" description="Helical" evidence="9">
    <location>
        <begin position="251"/>
        <end position="268"/>
    </location>
</feature>
<feature type="domain" description="Ammonium transporter AmtB-like" evidence="10">
    <location>
        <begin position="10"/>
        <end position="402"/>
    </location>
</feature>
<feature type="transmembrane region" description="Helical" evidence="9">
    <location>
        <begin position="274"/>
        <end position="295"/>
    </location>
</feature>
<feature type="transmembrane region" description="Helical" evidence="9">
    <location>
        <begin position="126"/>
        <end position="147"/>
    </location>
</feature>
<proteinExistence type="inferred from homology"/>
<evidence type="ECO:0000256" key="5">
    <source>
        <dbReference type="ARBA" id="ARBA00022989"/>
    </source>
</evidence>
<reference evidence="13" key="1">
    <citation type="submission" date="2017-06" db="EMBL/GenBank/DDBJ databases">
        <title>FDA dAtabase for Regulatory Grade micrObial Sequences (FDA-ARGOS): Supporting development and validation of Infectious Disease Dx tests.</title>
        <authorList>
            <person name="Goldberg B."/>
            <person name="Campos J."/>
            <person name="Tallon L."/>
            <person name="Sadzewicz L."/>
            <person name="Sengamalay N."/>
            <person name="Ott S."/>
            <person name="Godinez A."/>
            <person name="Nagaraj S."/>
            <person name="Vavikolanu K."/>
            <person name="Nadendla S."/>
            <person name="George J."/>
            <person name="Geyer C."/>
            <person name="Sichtig H."/>
        </authorList>
    </citation>
    <scope>NUCLEOTIDE SEQUENCE [LARGE SCALE GENOMIC DNA]</scope>
    <source>
        <strain evidence="13">FDAARGOS_285</strain>
    </source>
</reference>
<dbReference type="PANTHER" id="PTHR43029">
    <property type="entry name" value="AMMONIUM TRANSPORTER MEP2"/>
    <property type="match status" value="1"/>
</dbReference>
<dbReference type="PROSITE" id="PS01219">
    <property type="entry name" value="AMMONIUM_TRANSP"/>
    <property type="match status" value="1"/>
</dbReference>
<dbReference type="RefSeq" id="WP_078354974.1">
    <property type="nucleotide sequence ID" value="NZ_CP022046.2"/>
</dbReference>
<dbReference type="GO" id="GO:0005886">
    <property type="term" value="C:plasma membrane"/>
    <property type="evidence" value="ECO:0007669"/>
    <property type="project" value="UniProtKB-SubCell"/>
</dbReference>
<protein>
    <recommendedName>
        <fullName evidence="8 9">Ammonium transporter</fullName>
    </recommendedName>
</protein>
<dbReference type="Pfam" id="PF00909">
    <property type="entry name" value="Ammonium_transp"/>
    <property type="match status" value="1"/>
</dbReference>
<feature type="transmembrane region" description="Helical" evidence="9">
    <location>
        <begin position="347"/>
        <end position="372"/>
    </location>
</feature>
<dbReference type="AlphaFoldDB" id="A0AAJ4SG40"/>
<evidence type="ECO:0000256" key="3">
    <source>
        <dbReference type="ARBA" id="ARBA00022448"/>
    </source>
</evidence>
<evidence type="ECO:0000256" key="8">
    <source>
        <dbReference type="ARBA" id="ARBA00050025"/>
    </source>
</evidence>
<keyword evidence="5 9" id="KW-1133">Transmembrane helix</keyword>
<evidence type="ECO:0000256" key="1">
    <source>
        <dbReference type="ARBA" id="ARBA00004141"/>
    </source>
</evidence>
<feature type="transmembrane region" description="Helical" evidence="9">
    <location>
        <begin position="307"/>
        <end position="327"/>
    </location>
</feature>
<dbReference type="KEGG" id="sscu:CEP64_01825"/>
<evidence type="ECO:0000313" key="12">
    <source>
        <dbReference type="EMBL" id="RTX71191.1"/>
    </source>
</evidence>
<dbReference type="GO" id="GO:0008519">
    <property type="term" value="F:ammonium channel activity"/>
    <property type="evidence" value="ECO:0007669"/>
    <property type="project" value="InterPro"/>
</dbReference>
<dbReference type="InterPro" id="IPR001905">
    <property type="entry name" value="Ammonium_transpt"/>
</dbReference>
<reference evidence="11" key="2">
    <citation type="submission" date="2017-12" db="EMBL/GenBank/DDBJ databases">
        <title>FDA dAtabase for Regulatory Grade micrObial Sequences (FDA-ARGOS): Supporting development and validation of Infectious Disease Dx tests.</title>
        <authorList>
            <person name="Campos J."/>
            <person name="Goldberg B."/>
            <person name="Tallon L."/>
            <person name="Sadzewicz L."/>
            <person name="Sengamalay N."/>
            <person name="Ott S."/>
            <person name="Godinez A."/>
            <person name="Nagaraj S."/>
            <person name="Vavikolanu K."/>
            <person name="Vyas G."/>
            <person name="Nadendla S."/>
            <person name="Aluvathingal J."/>
            <person name="Geyer C."/>
            <person name="Nandy P."/>
            <person name="Hobson J."/>
            <person name="Sichtig H."/>
        </authorList>
    </citation>
    <scope>NUCLEOTIDE SEQUENCE</scope>
    <source>
        <strain evidence="11">FDAARGOS_285</strain>
    </source>
</reference>
<name>A0AAJ4SG40_MAMSC</name>
<sequence length="411" mass="43752">MSQTDTLLLFGCTLLVWLMTPGLALFYGGLVQSKNVLNTSMHSISAIVVVTFTWVLIGFSISFGGNNLWIGDFSHALLNGVGFTPNGNFSETIPFALFMLFQLTFCTIAVSILTGSVAERMKFGPFLIFMSLWVILVYSPVAHWVWGGGWIHKLGAIDFAGGTVVHISSGVSGLVLALLLGSRKPSNKKPPHNLVITLIGGILVWFGWFGFNTGSALTFDSVAMLAFVNTILASCAGIAGWSIFEYIQKKKVTLIGTLSGMLAGLVTITPAAGFVGYGSAMILGILGGFVCYYVITHLKVLLNYDDALDAFGLHGFGGVVGAIGTGLFQNSSVNSTIADGVFFGGGIMPVVVQIVAVVVTIAFSGIMTYIIAKIISIFTTLRTDEKAELEGLDTVFHGETAYGYELKQEKA</sequence>
<dbReference type="InterPro" id="IPR029020">
    <property type="entry name" value="Ammonium/urea_transptr"/>
</dbReference>
<dbReference type="InterPro" id="IPR018047">
    <property type="entry name" value="Ammonium_transpt_CS"/>
</dbReference>
<dbReference type="Gene3D" id="1.10.3430.10">
    <property type="entry name" value="Ammonium transporter AmtB like domains"/>
    <property type="match status" value="1"/>
</dbReference>
<dbReference type="SUPFAM" id="SSF111352">
    <property type="entry name" value="Ammonium transporter"/>
    <property type="match status" value="1"/>
</dbReference>
<dbReference type="EMBL" id="CP022046">
    <property type="protein sequence ID" value="ASE33380.1"/>
    <property type="molecule type" value="Genomic_DNA"/>
</dbReference>